<dbReference type="AlphaFoldDB" id="U1WYF5"/>
<evidence type="ECO:0000313" key="1">
    <source>
        <dbReference type="EMBL" id="ERI07725.1"/>
    </source>
</evidence>
<dbReference type="HOGENOM" id="CLU_2614284_0_0_9"/>
<keyword evidence="2" id="KW-1185">Reference proteome</keyword>
<sequence>MSLFNPEGRPVALVTGSYKSMLCTSPYTSMMGVLDSYLAAGQMRLGNPREVAELVAHIAVMKHATLRYSLGGKKVDKK</sequence>
<gene>
    <name evidence="1" type="ORF">HMPREF0083_04166</name>
</gene>
<name>U1WYF5_ANEAE</name>
<dbReference type="PATRIC" id="fig|649747.3.peg.3777"/>
<dbReference type="EMBL" id="AWSJ01000253">
    <property type="protein sequence ID" value="ERI07725.1"/>
    <property type="molecule type" value="Genomic_DNA"/>
</dbReference>
<dbReference type="Proteomes" id="UP000016511">
    <property type="component" value="Unassembled WGS sequence"/>
</dbReference>
<evidence type="ECO:0000313" key="2">
    <source>
        <dbReference type="Proteomes" id="UP000016511"/>
    </source>
</evidence>
<dbReference type="STRING" id="649747.HMPREF0083_04166"/>
<organism evidence="1 2">
    <name type="scientific">Aneurinibacillus aneurinilyticus ATCC 12856</name>
    <dbReference type="NCBI Taxonomy" id="649747"/>
    <lineage>
        <taxon>Bacteria</taxon>
        <taxon>Bacillati</taxon>
        <taxon>Bacillota</taxon>
        <taxon>Bacilli</taxon>
        <taxon>Bacillales</taxon>
        <taxon>Paenibacillaceae</taxon>
        <taxon>Aneurinibacillus group</taxon>
        <taxon>Aneurinibacillus</taxon>
    </lineage>
</organism>
<reference evidence="1 2" key="1">
    <citation type="submission" date="2013-08" db="EMBL/GenBank/DDBJ databases">
        <authorList>
            <person name="Weinstock G."/>
            <person name="Sodergren E."/>
            <person name="Wylie T."/>
            <person name="Fulton L."/>
            <person name="Fulton R."/>
            <person name="Fronick C."/>
            <person name="O'Laughlin M."/>
            <person name="Godfrey J."/>
            <person name="Miner T."/>
            <person name="Herter B."/>
            <person name="Appelbaum E."/>
            <person name="Cordes M."/>
            <person name="Lek S."/>
            <person name="Wollam A."/>
            <person name="Pepin K.H."/>
            <person name="Palsikar V.B."/>
            <person name="Mitreva M."/>
            <person name="Wilson R.K."/>
        </authorList>
    </citation>
    <scope>NUCLEOTIDE SEQUENCE [LARGE SCALE GENOMIC DNA]</scope>
    <source>
        <strain evidence="1 2">ATCC 12856</strain>
    </source>
</reference>
<accession>U1WYF5</accession>
<protein>
    <submittedName>
        <fullName evidence="1">Uncharacterized protein</fullName>
    </submittedName>
</protein>
<comment type="caution">
    <text evidence="1">The sequence shown here is derived from an EMBL/GenBank/DDBJ whole genome shotgun (WGS) entry which is preliminary data.</text>
</comment>
<proteinExistence type="predicted"/>